<proteinExistence type="predicted"/>
<dbReference type="Proteomes" id="UP001186974">
    <property type="component" value="Unassembled WGS sequence"/>
</dbReference>
<evidence type="ECO:0000313" key="2">
    <source>
        <dbReference type="Proteomes" id="UP001186974"/>
    </source>
</evidence>
<organism evidence="1 2">
    <name type="scientific">Coniosporium uncinatum</name>
    <dbReference type="NCBI Taxonomy" id="93489"/>
    <lineage>
        <taxon>Eukaryota</taxon>
        <taxon>Fungi</taxon>
        <taxon>Dikarya</taxon>
        <taxon>Ascomycota</taxon>
        <taxon>Pezizomycotina</taxon>
        <taxon>Dothideomycetes</taxon>
        <taxon>Dothideomycetes incertae sedis</taxon>
        <taxon>Coniosporium</taxon>
    </lineage>
</organism>
<evidence type="ECO:0000313" key="1">
    <source>
        <dbReference type="EMBL" id="KAK3065376.1"/>
    </source>
</evidence>
<name>A0ACC3DCT0_9PEZI</name>
<keyword evidence="2" id="KW-1185">Reference proteome</keyword>
<comment type="caution">
    <text evidence="1">The sequence shown here is derived from an EMBL/GenBank/DDBJ whole genome shotgun (WGS) entry which is preliminary data.</text>
</comment>
<reference evidence="1" key="1">
    <citation type="submission" date="2024-09" db="EMBL/GenBank/DDBJ databases">
        <title>Black Yeasts Isolated from many extreme environments.</title>
        <authorList>
            <person name="Coleine C."/>
            <person name="Stajich J.E."/>
            <person name="Selbmann L."/>
        </authorList>
    </citation>
    <scope>NUCLEOTIDE SEQUENCE</scope>
    <source>
        <strain evidence="1">CCFEE 5737</strain>
    </source>
</reference>
<accession>A0ACC3DCT0</accession>
<gene>
    <name evidence="1" type="ORF">LTS18_011899</name>
</gene>
<sequence>MGAPCEYLSLNRSGYIGSQRFCSMIWSGDTVAMWETLAAQVASELSASMTGWGWWTVDAGGFQGDNTVEWSNNIDRPEYRELYVRWLQWTTFLPFMRNHGSRACDRQSAYTCDNEPWAYGEQNTPIIAAYIGLRYQLRPYLKAVFQKFHETGRAIMRPLFMDFEVTDPRIGEMTSTNANATTQQYMFGPRLLVTPVTTPEATDWNVYLPLMGSRSASNATKPWTYWWGKCDVRRGSVCDRSSAARADTCFLSGK</sequence>
<dbReference type="EMBL" id="JAWDJW010006337">
    <property type="protein sequence ID" value="KAK3065376.1"/>
    <property type="molecule type" value="Genomic_DNA"/>
</dbReference>
<protein>
    <submittedName>
        <fullName evidence="1">Uncharacterized protein</fullName>
    </submittedName>
</protein>